<sequence length="134" mass="15436">MNEDGQISPLASPIIVWTATNPLGVEVALKRDTYEKHIIGEHSNDKMRQEAYPFVRDVISTPRFIYMDTSEPDKKRHRYIDIFPFPSLEKLYVLSVIVDADRTPNEVVTWIVKRSLNQEHTSGGIIYDSRSDSK</sequence>
<name>A0ABS0F597_9BACL</name>
<protein>
    <submittedName>
        <fullName evidence="1">Uncharacterized protein</fullName>
    </submittedName>
</protein>
<evidence type="ECO:0000313" key="1">
    <source>
        <dbReference type="EMBL" id="MBF8378475.1"/>
    </source>
</evidence>
<reference evidence="1 2" key="1">
    <citation type="submission" date="2020-11" db="EMBL/GenBank/DDBJ databases">
        <title>Genomic insight of Alicyclobacillus mali FL 18 reveals a new arsenic-resistant strain, with potential in environmental biotechnology.</title>
        <authorList>
            <person name="Fiorentino G."/>
            <person name="Gallo G."/>
            <person name="Aulitto M."/>
        </authorList>
    </citation>
    <scope>NUCLEOTIDE SEQUENCE [LARGE SCALE GENOMIC DNA]</scope>
    <source>
        <strain evidence="1 2">FL 18</strain>
    </source>
</reference>
<dbReference type="Proteomes" id="UP000642910">
    <property type="component" value="Unassembled WGS sequence"/>
</dbReference>
<dbReference type="RefSeq" id="WP_195867950.1">
    <property type="nucleotide sequence ID" value="NZ_JADPKZ010000045.1"/>
</dbReference>
<dbReference type="EMBL" id="JADPKZ010000045">
    <property type="protein sequence ID" value="MBF8378475.1"/>
    <property type="molecule type" value="Genomic_DNA"/>
</dbReference>
<proteinExistence type="predicted"/>
<accession>A0ABS0F597</accession>
<keyword evidence="2" id="KW-1185">Reference proteome</keyword>
<comment type="caution">
    <text evidence="1">The sequence shown here is derived from an EMBL/GenBank/DDBJ whole genome shotgun (WGS) entry which is preliminary data.</text>
</comment>
<organism evidence="1 2">
    <name type="scientific">Alicyclobacillus mali</name>
    <name type="common">ex Roth et al. 2021</name>
    <dbReference type="NCBI Taxonomy" id="1123961"/>
    <lineage>
        <taxon>Bacteria</taxon>
        <taxon>Bacillati</taxon>
        <taxon>Bacillota</taxon>
        <taxon>Bacilli</taxon>
        <taxon>Bacillales</taxon>
        <taxon>Alicyclobacillaceae</taxon>
        <taxon>Alicyclobacillus</taxon>
    </lineage>
</organism>
<gene>
    <name evidence="1" type="ORF">IW967_11480</name>
</gene>
<evidence type="ECO:0000313" key="2">
    <source>
        <dbReference type="Proteomes" id="UP000642910"/>
    </source>
</evidence>